<sequence length="118" mass="13226">MSVILFWVAADGPRHRISISTNIVHPVHIESFIHKIIDKVNISVFAIIKNEIRGMQASVAVAAFSIKLHSIQIIFSPATLQRCMTCDNPPVIPERKIQQTSSSVIVIGSDFIRQKFFN</sequence>
<reference evidence="1 2" key="1">
    <citation type="submission" date="2019-03" db="EMBL/GenBank/DDBJ databases">
        <title>Single cell metagenomics reveals metabolic interactions within the superorganism composed of flagellate Streblomastix strix and complex community of Bacteroidetes bacteria on its surface.</title>
        <authorList>
            <person name="Treitli S.C."/>
            <person name="Kolisko M."/>
            <person name="Husnik F."/>
            <person name="Keeling P."/>
            <person name="Hampl V."/>
        </authorList>
    </citation>
    <scope>NUCLEOTIDE SEQUENCE [LARGE SCALE GENOMIC DNA]</scope>
    <source>
        <strain evidence="1">ST1C</strain>
    </source>
</reference>
<gene>
    <name evidence="1" type="ORF">EZS28_034416</name>
</gene>
<name>A0A5J4UHZ3_9EUKA</name>
<dbReference type="Proteomes" id="UP000324800">
    <property type="component" value="Unassembled WGS sequence"/>
</dbReference>
<accession>A0A5J4UHZ3</accession>
<organism evidence="1 2">
    <name type="scientific">Streblomastix strix</name>
    <dbReference type="NCBI Taxonomy" id="222440"/>
    <lineage>
        <taxon>Eukaryota</taxon>
        <taxon>Metamonada</taxon>
        <taxon>Preaxostyla</taxon>
        <taxon>Oxymonadida</taxon>
        <taxon>Streblomastigidae</taxon>
        <taxon>Streblomastix</taxon>
    </lineage>
</organism>
<protein>
    <submittedName>
        <fullName evidence="1">Uncharacterized protein</fullName>
    </submittedName>
</protein>
<dbReference type="AlphaFoldDB" id="A0A5J4UHZ3"/>
<comment type="caution">
    <text evidence="1">The sequence shown here is derived from an EMBL/GenBank/DDBJ whole genome shotgun (WGS) entry which is preliminary data.</text>
</comment>
<dbReference type="EMBL" id="SNRW01015766">
    <property type="protein sequence ID" value="KAA6370057.1"/>
    <property type="molecule type" value="Genomic_DNA"/>
</dbReference>
<evidence type="ECO:0000313" key="1">
    <source>
        <dbReference type="EMBL" id="KAA6370057.1"/>
    </source>
</evidence>
<proteinExistence type="predicted"/>
<evidence type="ECO:0000313" key="2">
    <source>
        <dbReference type="Proteomes" id="UP000324800"/>
    </source>
</evidence>